<organism evidence="5 6">
    <name type="scientific">Bdellovibrio bacteriovorus</name>
    <dbReference type="NCBI Taxonomy" id="959"/>
    <lineage>
        <taxon>Bacteria</taxon>
        <taxon>Pseudomonadati</taxon>
        <taxon>Bdellovibrionota</taxon>
        <taxon>Bdellovibrionia</taxon>
        <taxon>Bdellovibrionales</taxon>
        <taxon>Pseudobdellovibrionaceae</taxon>
        <taxon>Bdellovibrio</taxon>
    </lineage>
</organism>
<dbReference type="EMBL" id="CP020946">
    <property type="protein sequence ID" value="ASD63517.1"/>
    <property type="molecule type" value="Genomic_DNA"/>
</dbReference>
<gene>
    <name evidence="5" type="ORF">B9G79_08005</name>
</gene>
<accession>A0A1Z3N7U5</accession>
<dbReference type="InterPro" id="IPR003699">
    <property type="entry name" value="QueA"/>
</dbReference>
<keyword evidence="2 5" id="KW-0808">Transferase</keyword>
<dbReference type="AlphaFoldDB" id="A0A1Z3N7U5"/>
<keyword evidence="3" id="KW-0949">S-adenosyl-L-methionine</keyword>
<dbReference type="PANTHER" id="PTHR30307:SF0">
    <property type="entry name" value="S-ADENOSYLMETHIONINE:TRNA RIBOSYLTRANSFERASE-ISOMERASE"/>
    <property type="match status" value="1"/>
</dbReference>
<dbReference type="Proteomes" id="UP000197003">
    <property type="component" value="Chromosome"/>
</dbReference>
<dbReference type="Pfam" id="PF02547">
    <property type="entry name" value="Queuosine_synth"/>
    <property type="match status" value="1"/>
</dbReference>
<dbReference type="GO" id="GO:0008616">
    <property type="term" value="P:tRNA queuosine(34) biosynthetic process"/>
    <property type="evidence" value="ECO:0007669"/>
    <property type="project" value="UniProtKB-KW"/>
</dbReference>
<name>A0A1Z3N7U5_BDEBC</name>
<evidence type="ECO:0000256" key="1">
    <source>
        <dbReference type="ARBA" id="ARBA00022490"/>
    </source>
</evidence>
<dbReference type="InterPro" id="IPR036100">
    <property type="entry name" value="QueA_sf"/>
</dbReference>
<dbReference type="NCBIfam" id="TIGR00113">
    <property type="entry name" value="queA"/>
    <property type="match status" value="1"/>
</dbReference>
<evidence type="ECO:0000256" key="4">
    <source>
        <dbReference type="ARBA" id="ARBA00022785"/>
    </source>
</evidence>
<dbReference type="OrthoDB" id="5288889at2"/>
<keyword evidence="1" id="KW-0963">Cytoplasm</keyword>
<dbReference type="Gene3D" id="2.40.10.240">
    <property type="entry name" value="QueA-like"/>
    <property type="match status" value="1"/>
</dbReference>
<dbReference type="RefSeq" id="WP_088565053.1">
    <property type="nucleotide sequence ID" value="NZ_CP020946.1"/>
</dbReference>
<evidence type="ECO:0000256" key="2">
    <source>
        <dbReference type="ARBA" id="ARBA00022679"/>
    </source>
</evidence>
<evidence type="ECO:0000256" key="3">
    <source>
        <dbReference type="ARBA" id="ARBA00022691"/>
    </source>
</evidence>
<dbReference type="InterPro" id="IPR042118">
    <property type="entry name" value="QueA_dom1"/>
</dbReference>
<dbReference type="PANTHER" id="PTHR30307">
    <property type="entry name" value="S-ADENOSYLMETHIONINE:TRNA RIBOSYLTRANSFERASE-ISOMERASE"/>
    <property type="match status" value="1"/>
</dbReference>
<dbReference type="Gene3D" id="3.40.1780.10">
    <property type="entry name" value="QueA-like"/>
    <property type="match status" value="1"/>
</dbReference>
<proteinExistence type="predicted"/>
<reference evidence="5 6" key="1">
    <citation type="submission" date="2017-04" db="EMBL/GenBank/DDBJ databases">
        <title>Whole genome sequence of Bdellovibrio bacteriovorus strain SSB218315.</title>
        <authorList>
            <person name="Oyedara O."/>
            <person name="Rodriguez-Perez M.A."/>
        </authorList>
    </citation>
    <scope>NUCLEOTIDE SEQUENCE [LARGE SCALE GENOMIC DNA]</scope>
    <source>
        <strain evidence="5 6">SSB218315</strain>
    </source>
</reference>
<keyword evidence="4" id="KW-0671">Queuosine biosynthesis</keyword>
<dbReference type="SUPFAM" id="SSF111337">
    <property type="entry name" value="QueA-like"/>
    <property type="match status" value="1"/>
</dbReference>
<dbReference type="GO" id="GO:0051075">
    <property type="term" value="F:S-adenosylmethionine:tRNA ribosyltransferase-isomerase activity"/>
    <property type="evidence" value="ECO:0007669"/>
    <property type="project" value="TreeGrafter"/>
</dbReference>
<dbReference type="InterPro" id="IPR042119">
    <property type="entry name" value="QueA_dom2"/>
</dbReference>
<evidence type="ECO:0000313" key="6">
    <source>
        <dbReference type="Proteomes" id="UP000197003"/>
    </source>
</evidence>
<keyword evidence="5" id="KW-0413">Isomerase</keyword>
<protein>
    <submittedName>
        <fullName evidence="5">tRNA preQ1(34) S-adenosylmethionine ribosyltransferase-isomerase QueA</fullName>
    </submittedName>
</protein>
<sequence>MKLTDLDFSYPEELIATSPVRPSRVMWVEGELEPQEISLQELLSRIPAGDVLVVNNTRVLKRRVFSGDVEILFLKQINATDWEVLFPSKKFKIGAALELPLGVQMTLLQKGRPQTVRLSQEVGEDYFQKVAELPLPPYIQKAREQRHTVEADESWYQTAWNKSPGSFAAPTASLHFSADDIEGLKKRGVKVLEVTLHVGLGTFLPVTAEDLNDHDMHEEYVEISASTWAAVQNAKAEGRRIWSLGTTTSRSLESAAQGLLGEMSEAGFSGFTKLLIQPGYQYKVVDCLMTNFHQPQSTLVALVAGFSSLNRVKACYQWAIERKFRLFSYGDLTVWVAAAKSAVHEG</sequence>
<evidence type="ECO:0000313" key="5">
    <source>
        <dbReference type="EMBL" id="ASD63517.1"/>
    </source>
</evidence>